<feature type="compositionally biased region" description="Basic and acidic residues" evidence="1">
    <location>
        <begin position="63"/>
        <end position="72"/>
    </location>
</feature>
<protein>
    <submittedName>
        <fullName evidence="2">Uncharacterized protein</fullName>
    </submittedName>
</protein>
<evidence type="ECO:0000313" key="3">
    <source>
        <dbReference type="Proteomes" id="UP001187192"/>
    </source>
</evidence>
<evidence type="ECO:0000313" key="2">
    <source>
        <dbReference type="EMBL" id="GMN44808.1"/>
    </source>
</evidence>
<dbReference type="Proteomes" id="UP001187192">
    <property type="component" value="Unassembled WGS sequence"/>
</dbReference>
<reference evidence="2" key="1">
    <citation type="submission" date="2023-07" db="EMBL/GenBank/DDBJ databases">
        <title>draft genome sequence of fig (Ficus carica).</title>
        <authorList>
            <person name="Takahashi T."/>
            <person name="Nishimura K."/>
        </authorList>
    </citation>
    <scope>NUCLEOTIDE SEQUENCE</scope>
</reference>
<accession>A0AA87ZYR5</accession>
<sequence length="106" mass="11432">MSDLSDDSENDNLSMEVDITGSSESTYSSESTNHTASSAGQAGGDPKQLVGHLRHPYLEGELSDVRVHEQPRTRTGSQIMDLTEEEDAAAVRTAGQAFVLQEEPKP</sequence>
<feature type="compositionally biased region" description="Acidic residues" evidence="1">
    <location>
        <begin position="1"/>
        <end position="10"/>
    </location>
</feature>
<dbReference type="EMBL" id="BTGU01000019">
    <property type="protein sequence ID" value="GMN44808.1"/>
    <property type="molecule type" value="Genomic_DNA"/>
</dbReference>
<gene>
    <name evidence="2" type="ORF">TIFTF001_014002</name>
</gene>
<organism evidence="2 3">
    <name type="scientific">Ficus carica</name>
    <name type="common">Common fig</name>
    <dbReference type="NCBI Taxonomy" id="3494"/>
    <lineage>
        <taxon>Eukaryota</taxon>
        <taxon>Viridiplantae</taxon>
        <taxon>Streptophyta</taxon>
        <taxon>Embryophyta</taxon>
        <taxon>Tracheophyta</taxon>
        <taxon>Spermatophyta</taxon>
        <taxon>Magnoliopsida</taxon>
        <taxon>eudicotyledons</taxon>
        <taxon>Gunneridae</taxon>
        <taxon>Pentapetalae</taxon>
        <taxon>rosids</taxon>
        <taxon>fabids</taxon>
        <taxon>Rosales</taxon>
        <taxon>Moraceae</taxon>
        <taxon>Ficeae</taxon>
        <taxon>Ficus</taxon>
    </lineage>
</organism>
<comment type="caution">
    <text evidence="2">The sequence shown here is derived from an EMBL/GenBank/DDBJ whole genome shotgun (WGS) entry which is preliminary data.</text>
</comment>
<feature type="compositionally biased region" description="Low complexity" evidence="1">
    <location>
        <begin position="11"/>
        <end position="32"/>
    </location>
</feature>
<proteinExistence type="predicted"/>
<evidence type="ECO:0000256" key="1">
    <source>
        <dbReference type="SAM" id="MobiDB-lite"/>
    </source>
</evidence>
<keyword evidence="3" id="KW-1185">Reference proteome</keyword>
<dbReference type="AlphaFoldDB" id="A0AA87ZYR5"/>
<name>A0AA87ZYR5_FICCA</name>
<feature type="region of interest" description="Disordered" evidence="1">
    <location>
        <begin position="1"/>
        <end position="78"/>
    </location>
</feature>